<dbReference type="Pfam" id="PF00144">
    <property type="entry name" value="Beta-lactamase"/>
    <property type="match status" value="1"/>
</dbReference>
<evidence type="ECO:0000259" key="3">
    <source>
        <dbReference type="Pfam" id="PF00144"/>
    </source>
</evidence>
<dbReference type="GO" id="GO:0016787">
    <property type="term" value="F:hydrolase activity"/>
    <property type="evidence" value="ECO:0007669"/>
    <property type="project" value="UniProtKB-KW"/>
</dbReference>
<dbReference type="PANTHER" id="PTHR46825:SF7">
    <property type="entry name" value="D-ALANYL-D-ALANINE CARBOXYPEPTIDASE"/>
    <property type="match status" value="1"/>
</dbReference>
<feature type="domain" description="Beta-lactamase-related" evidence="3">
    <location>
        <begin position="59"/>
        <end position="361"/>
    </location>
</feature>
<proteinExistence type="predicted"/>
<organism evidence="4 5">
    <name type="scientific">Rhodococcoides yunnanense</name>
    <dbReference type="NCBI Taxonomy" id="278209"/>
    <lineage>
        <taxon>Bacteria</taxon>
        <taxon>Bacillati</taxon>
        <taxon>Actinomycetota</taxon>
        <taxon>Actinomycetes</taxon>
        <taxon>Mycobacteriales</taxon>
        <taxon>Nocardiaceae</taxon>
        <taxon>Rhodococcoides</taxon>
    </lineage>
</organism>
<dbReference type="Gene3D" id="3.40.710.10">
    <property type="entry name" value="DD-peptidase/beta-lactamase superfamily"/>
    <property type="match status" value="1"/>
</dbReference>
<gene>
    <name evidence="4" type="ORF">R3P96_05520</name>
</gene>
<dbReference type="PROSITE" id="PS51257">
    <property type="entry name" value="PROKAR_LIPOPROTEIN"/>
    <property type="match status" value="1"/>
</dbReference>
<feature type="region of interest" description="Disordered" evidence="1">
    <location>
        <begin position="21"/>
        <end position="42"/>
    </location>
</feature>
<dbReference type="Proteomes" id="UP001185755">
    <property type="component" value="Unassembled WGS sequence"/>
</dbReference>
<accession>A0ABU4B9D3</accession>
<keyword evidence="2" id="KW-0732">Signal</keyword>
<evidence type="ECO:0000256" key="2">
    <source>
        <dbReference type="SAM" id="SignalP"/>
    </source>
</evidence>
<protein>
    <submittedName>
        <fullName evidence="4">Serine hydrolase domain-containing protein</fullName>
        <ecNumber evidence="4">3.1.1.103</ecNumber>
    </submittedName>
</protein>
<dbReference type="InterPro" id="IPR012338">
    <property type="entry name" value="Beta-lactam/transpept-like"/>
</dbReference>
<name>A0ABU4B9D3_9NOCA</name>
<sequence>MSKLRVFAALTVSTSLLVSGCTSSDEPSAVETTTTTPTSGNIRTDDVQAALDALVDAGSVAAVAQVRDGESTWSGAAGLVERGGTEAASAEDEVRIASVTKSMVATVVLQLVDEGKLQLDQPVDELLPGLLPKPVTVRQLLDHTSGVPDYLTGFDSAADIASRSGDVVTDDELIDAALALPWPTDPGSAFVYSNTNYVLLGRIAADLDGKSIGQSLQDRIFDPLEMADTTYPTDAAIADDALHGYVLENGTYTDVTDFDASIWSSGAAVVSTVGDLNTFFRGLFDGTLIPQNLIDAMQVLTPTGYGLGLLLGGDACNPGSGELVFGQRGNGFGYRTFAFSSPDGQRQVSLAWTAAAPNPAVDPLEQPATEALIAGLASTCPA</sequence>
<dbReference type="EC" id="3.1.1.103" evidence="4"/>
<dbReference type="InterPro" id="IPR050491">
    <property type="entry name" value="AmpC-like"/>
</dbReference>
<reference evidence="4 5" key="1">
    <citation type="submission" date="2023-10" db="EMBL/GenBank/DDBJ databases">
        <title>Development of a sustainable strategy for remediation of hydrocarbon-contaminated territories based on the waste exchange concept.</title>
        <authorList>
            <person name="Krivoruchko A."/>
        </authorList>
    </citation>
    <scope>NUCLEOTIDE SEQUENCE [LARGE SCALE GENOMIC DNA]</scope>
    <source>
        <strain evidence="4 5">IEGM 1323</strain>
    </source>
</reference>
<feature type="chain" id="PRO_5045491571" evidence="2">
    <location>
        <begin position="25"/>
        <end position="382"/>
    </location>
</feature>
<evidence type="ECO:0000313" key="4">
    <source>
        <dbReference type="EMBL" id="MDV6260794.1"/>
    </source>
</evidence>
<feature type="signal peptide" evidence="2">
    <location>
        <begin position="1"/>
        <end position="24"/>
    </location>
</feature>
<keyword evidence="4" id="KW-0378">Hydrolase</keyword>
<dbReference type="SUPFAM" id="SSF56601">
    <property type="entry name" value="beta-lactamase/transpeptidase-like"/>
    <property type="match status" value="1"/>
</dbReference>
<keyword evidence="5" id="KW-1185">Reference proteome</keyword>
<dbReference type="RefSeq" id="WP_317563535.1">
    <property type="nucleotide sequence ID" value="NZ_JAWLJX010000001.1"/>
</dbReference>
<comment type="caution">
    <text evidence="4">The sequence shown here is derived from an EMBL/GenBank/DDBJ whole genome shotgun (WGS) entry which is preliminary data.</text>
</comment>
<evidence type="ECO:0000313" key="5">
    <source>
        <dbReference type="Proteomes" id="UP001185755"/>
    </source>
</evidence>
<dbReference type="InterPro" id="IPR001466">
    <property type="entry name" value="Beta-lactam-related"/>
</dbReference>
<evidence type="ECO:0000256" key="1">
    <source>
        <dbReference type="SAM" id="MobiDB-lite"/>
    </source>
</evidence>
<dbReference type="EMBL" id="JAWLJX010000001">
    <property type="protein sequence ID" value="MDV6260794.1"/>
    <property type="molecule type" value="Genomic_DNA"/>
</dbReference>
<dbReference type="PANTHER" id="PTHR46825">
    <property type="entry name" value="D-ALANYL-D-ALANINE-CARBOXYPEPTIDASE/ENDOPEPTIDASE AMPH"/>
    <property type="match status" value="1"/>
</dbReference>